<proteinExistence type="predicted"/>
<evidence type="ECO:0000313" key="1">
    <source>
        <dbReference type="EMBL" id="QBO37230.1"/>
    </source>
</evidence>
<dbReference type="EMBL" id="CP037940">
    <property type="protein sequence ID" value="QBO37230.1"/>
    <property type="molecule type" value="Genomic_DNA"/>
</dbReference>
<dbReference type="Proteomes" id="UP000292886">
    <property type="component" value="Chromosome"/>
</dbReference>
<name>A0A4P6YWL3_9LACO</name>
<gene>
    <name evidence="1" type="ORF">EQG49_12565</name>
</gene>
<organism evidence="1 2">
    <name type="scientific">Periweissella cryptocerci</name>
    <dbReference type="NCBI Taxonomy" id="2506420"/>
    <lineage>
        <taxon>Bacteria</taxon>
        <taxon>Bacillati</taxon>
        <taxon>Bacillota</taxon>
        <taxon>Bacilli</taxon>
        <taxon>Lactobacillales</taxon>
        <taxon>Lactobacillaceae</taxon>
        <taxon>Periweissella</taxon>
    </lineage>
</organism>
<dbReference type="RefSeq" id="WP_133364307.1">
    <property type="nucleotide sequence ID" value="NZ_CP037940.1"/>
</dbReference>
<sequence length="60" mass="7026">MTLEEYLAAQAQTNPNFEAEWQLVQAKHAIYTKAIERPRARKRLLIRLLDAEIVRETTTD</sequence>
<protein>
    <submittedName>
        <fullName evidence="1">Uncharacterized protein</fullName>
    </submittedName>
</protein>
<dbReference type="AlphaFoldDB" id="A0A4P6YWL3"/>
<evidence type="ECO:0000313" key="2">
    <source>
        <dbReference type="Proteomes" id="UP000292886"/>
    </source>
</evidence>
<accession>A0A4P6YWL3</accession>
<reference evidence="2" key="1">
    <citation type="submission" date="2019-03" db="EMBL/GenBank/DDBJ databases">
        <title>Weissella sp. 26KH-42 Genome sequencing.</title>
        <authorList>
            <person name="Heo J."/>
            <person name="Kim S.-J."/>
            <person name="Kim J.-S."/>
            <person name="Hong S.-B."/>
            <person name="Kwon S.-W."/>
        </authorList>
    </citation>
    <scope>NUCLEOTIDE SEQUENCE [LARGE SCALE GENOMIC DNA]</scope>
    <source>
        <strain evidence="2">26KH-42</strain>
    </source>
</reference>
<keyword evidence="2" id="KW-1185">Reference proteome</keyword>
<dbReference type="KEGG" id="wei:EQG49_12565"/>